<dbReference type="Proteomes" id="UP000751190">
    <property type="component" value="Unassembled WGS sequence"/>
</dbReference>
<keyword evidence="6" id="KW-0560">Oxidoreductase</keyword>
<dbReference type="InterPro" id="IPR017941">
    <property type="entry name" value="Rieske_2Fe-2S"/>
</dbReference>
<dbReference type="GO" id="GO:0051537">
    <property type="term" value="F:2 iron, 2 sulfur cluster binding"/>
    <property type="evidence" value="ECO:0007669"/>
    <property type="project" value="UniProtKB-KW"/>
</dbReference>
<dbReference type="SUPFAM" id="SSF55961">
    <property type="entry name" value="Bet v1-like"/>
    <property type="match status" value="1"/>
</dbReference>
<evidence type="ECO:0000259" key="11">
    <source>
        <dbReference type="PROSITE" id="PS51296"/>
    </source>
</evidence>
<dbReference type="InterPro" id="IPR050584">
    <property type="entry name" value="Cholesterol_7-desaturase"/>
</dbReference>
<name>A0A8J5X1A2_DIALT</name>
<evidence type="ECO:0000256" key="4">
    <source>
        <dbReference type="ARBA" id="ARBA00022723"/>
    </source>
</evidence>
<gene>
    <name evidence="12" type="ORF">KFE25_011732</name>
</gene>
<evidence type="ECO:0000313" key="13">
    <source>
        <dbReference type="Proteomes" id="UP000751190"/>
    </source>
</evidence>
<sequence length="502" mass="53751">MSRVAILLALAVGDAQAGKMATLRPAAPRVARQAARVTLAAEHAATAEPRASPWSRQWLPAMPVSYADPTRPNACTLLGERLVIWKGATGWAAAEDACPHRLAPLSTGAVRADGTLACRFHGWRFDERGACVDVPSAPSPALGARLCASADTCVRSFPVAVRAGLVWVWLESGAEGAARAAATAVPALEGEEKLSWELNVQPISFESMVENSLDPSHAPFLHAGLGSFGATAGAIPMERPAISTKPSAEGFEMRHGGYDVRTAGMNATRRFAAPSLVDVRYAYRTGRATHFPIHFVPAAPFETRVLVGIQLPSVPRWVPERVRAALGDALHVLFFALDGTWRFNDQDRFTMAGQDSIQAEQPRRRQLAFDMATPSDVGVSTFRRWLALVGGGPFAAAERAAGSARPGSPNEALSRWDAHGRHCPRCRAAMRRFERARALGERAALASTALAVLALAVRSPAFASTAAAALALHGLARVFAGWQRSMLGRPAKEAWLEEVFQK</sequence>
<evidence type="ECO:0000256" key="2">
    <source>
        <dbReference type="ARBA" id="ARBA00022692"/>
    </source>
</evidence>
<evidence type="ECO:0000256" key="10">
    <source>
        <dbReference type="SAM" id="SignalP"/>
    </source>
</evidence>
<evidence type="ECO:0000256" key="5">
    <source>
        <dbReference type="ARBA" id="ARBA00022989"/>
    </source>
</evidence>
<dbReference type="AlphaFoldDB" id="A0A8J5X1A2"/>
<dbReference type="GO" id="GO:0046872">
    <property type="term" value="F:metal ion binding"/>
    <property type="evidence" value="ECO:0007669"/>
    <property type="project" value="UniProtKB-KW"/>
</dbReference>
<feature type="domain" description="Rieske" evidence="11">
    <location>
        <begin position="59"/>
        <end position="168"/>
    </location>
</feature>
<comment type="subcellular location">
    <subcellularLocation>
        <location evidence="1">Membrane</location>
    </subcellularLocation>
</comment>
<organism evidence="12 13">
    <name type="scientific">Diacronema lutheri</name>
    <name type="common">Unicellular marine alga</name>
    <name type="synonym">Monochrysis lutheri</name>
    <dbReference type="NCBI Taxonomy" id="2081491"/>
    <lineage>
        <taxon>Eukaryota</taxon>
        <taxon>Haptista</taxon>
        <taxon>Haptophyta</taxon>
        <taxon>Pavlovophyceae</taxon>
        <taxon>Pavlovales</taxon>
        <taxon>Pavlovaceae</taxon>
        <taxon>Diacronema</taxon>
    </lineage>
</organism>
<evidence type="ECO:0000256" key="7">
    <source>
        <dbReference type="ARBA" id="ARBA00023004"/>
    </source>
</evidence>
<evidence type="ECO:0000256" key="9">
    <source>
        <dbReference type="ARBA" id="ARBA00023136"/>
    </source>
</evidence>
<keyword evidence="4" id="KW-0479">Metal-binding</keyword>
<comment type="caution">
    <text evidence="12">The sequence shown here is derived from an EMBL/GenBank/DDBJ whole genome shotgun (WGS) entry which is preliminary data.</text>
</comment>
<evidence type="ECO:0000256" key="8">
    <source>
        <dbReference type="ARBA" id="ARBA00023014"/>
    </source>
</evidence>
<keyword evidence="5" id="KW-1133">Transmembrane helix</keyword>
<reference evidence="12" key="1">
    <citation type="submission" date="2021-05" db="EMBL/GenBank/DDBJ databases">
        <title>The genome of the haptophyte Pavlova lutheri (Diacronema luteri, Pavlovales) - a model for lipid biosynthesis in eukaryotic algae.</title>
        <authorList>
            <person name="Hulatt C.J."/>
            <person name="Posewitz M.C."/>
        </authorList>
    </citation>
    <scope>NUCLEOTIDE SEQUENCE</scope>
    <source>
        <strain evidence="12">NIVA-4/92</strain>
    </source>
</reference>
<dbReference type="GO" id="GO:0016020">
    <property type="term" value="C:membrane"/>
    <property type="evidence" value="ECO:0007669"/>
    <property type="project" value="UniProtKB-SubCell"/>
</dbReference>
<dbReference type="Gene3D" id="3.90.380.10">
    <property type="entry name" value="Naphthalene 1,2-dioxygenase Alpha Subunit, Chain A, domain 1"/>
    <property type="match status" value="1"/>
</dbReference>
<keyword evidence="10" id="KW-0732">Signal</keyword>
<dbReference type="SUPFAM" id="SSF50022">
    <property type="entry name" value="ISP domain"/>
    <property type="match status" value="1"/>
</dbReference>
<dbReference type="GO" id="GO:0005737">
    <property type="term" value="C:cytoplasm"/>
    <property type="evidence" value="ECO:0007669"/>
    <property type="project" value="TreeGrafter"/>
</dbReference>
<dbReference type="PROSITE" id="PS51296">
    <property type="entry name" value="RIESKE"/>
    <property type="match status" value="1"/>
</dbReference>
<feature type="signal peptide" evidence="10">
    <location>
        <begin position="1"/>
        <end position="17"/>
    </location>
</feature>
<keyword evidence="8" id="KW-0411">Iron-sulfur</keyword>
<dbReference type="PANTHER" id="PTHR21266:SF32">
    <property type="entry name" value="CHOLESTEROL 7-DESATURASE NVD"/>
    <property type="match status" value="1"/>
</dbReference>
<dbReference type="Pfam" id="PF00355">
    <property type="entry name" value="Rieske"/>
    <property type="match status" value="1"/>
</dbReference>
<keyword evidence="3" id="KW-0001">2Fe-2S</keyword>
<protein>
    <recommendedName>
        <fullName evidence="11">Rieske domain-containing protein</fullName>
    </recommendedName>
</protein>
<keyword evidence="13" id="KW-1185">Reference proteome</keyword>
<feature type="chain" id="PRO_5035178791" description="Rieske domain-containing protein" evidence="10">
    <location>
        <begin position="18"/>
        <end position="502"/>
    </location>
</feature>
<evidence type="ECO:0000256" key="3">
    <source>
        <dbReference type="ARBA" id="ARBA00022714"/>
    </source>
</evidence>
<dbReference type="InterPro" id="IPR036922">
    <property type="entry name" value="Rieske_2Fe-2S_sf"/>
</dbReference>
<dbReference type="GO" id="GO:0016491">
    <property type="term" value="F:oxidoreductase activity"/>
    <property type="evidence" value="ECO:0007669"/>
    <property type="project" value="UniProtKB-KW"/>
</dbReference>
<proteinExistence type="predicted"/>
<evidence type="ECO:0000256" key="6">
    <source>
        <dbReference type="ARBA" id="ARBA00023002"/>
    </source>
</evidence>
<dbReference type="PANTHER" id="PTHR21266">
    <property type="entry name" value="IRON-SULFUR DOMAIN CONTAINING PROTEIN"/>
    <property type="match status" value="1"/>
</dbReference>
<keyword evidence="2" id="KW-0812">Transmembrane</keyword>
<keyword evidence="9" id="KW-0472">Membrane</keyword>
<keyword evidence="7" id="KW-0408">Iron</keyword>
<dbReference type="OMA" id="HRHTKHC"/>
<dbReference type="OrthoDB" id="426882at2759"/>
<evidence type="ECO:0000313" key="12">
    <source>
        <dbReference type="EMBL" id="KAG8458201.1"/>
    </source>
</evidence>
<accession>A0A8J5X1A2</accession>
<dbReference type="EMBL" id="JAGTXO010000056">
    <property type="protein sequence ID" value="KAG8458201.1"/>
    <property type="molecule type" value="Genomic_DNA"/>
</dbReference>
<evidence type="ECO:0000256" key="1">
    <source>
        <dbReference type="ARBA" id="ARBA00004370"/>
    </source>
</evidence>
<dbReference type="Gene3D" id="2.102.10.10">
    <property type="entry name" value="Rieske [2Fe-2S] iron-sulphur domain"/>
    <property type="match status" value="1"/>
</dbReference>